<accession>A0ABW7AYK2</accession>
<dbReference type="Gene3D" id="1.25.40.10">
    <property type="entry name" value="Tetratricopeptide repeat domain"/>
    <property type="match status" value="1"/>
</dbReference>
<reference evidence="3 4" key="1">
    <citation type="submission" date="2024-10" db="EMBL/GenBank/DDBJ databases">
        <authorList>
            <person name="Topkara A.R."/>
            <person name="Saygin H."/>
        </authorList>
    </citation>
    <scope>NUCLEOTIDE SEQUENCE [LARGE SCALE GENOMIC DNA]</scope>
    <source>
        <strain evidence="3 4">M3C6</strain>
    </source>
</reference>
<dbReference type="PANTHER" id="PTHR16305:SF28">
    <property type="entry name" value="GUANYLATE CYCLASE DOMAIN-CONTAINING PROTEIN"/>
    <property type="match status" value="1"/>
</dbReference>
<gene>
    <name evidence="3" type="ORF">ACFLIM_48960</name>
</gene>
<sequence length="790" mass="86095">GAAATRLLTGVFPSISAASADETVDWPEVTALTRYRTYRAIRRLLEELSAVSGLALLLDDVHWGDEASLELLDYLVRHPPGGRVLIALAYRPRQVDLGRTAFIESAAGQSHVIFVDPFTLTETEEFLGPHVNRADCIALYQESRGIPLYLEALVQARGSGGLIDGDKDAGGMEELPMAVRAALQSEFRRLSPGAFQVVRAAAVVGDEFDADILAVAAQLDRDSTLVALKEIAACDLVHVTRTGREFRFRHPLVRSAIYSLAGSGWRLAAHARIAAHLADLGAPITIRAHHLERSASPGDTATVMTLVKAARTVARQAPAAAAQWLHAALRLMTPNQGNRDLRLELLLALAQFQWASGRLKEGRETARELLGMLTINDQSRFALAVRTSAMIERLLGRPEQSRALLVDGLRQLHDHESSVTVPLRVRLAADSLYRADFRAAQAALDALPQNTDGWEPTMRFAVAAMRPMPAYAAGRITDTIRYIDEADRLFTAVPEDDLAEWVGSLAWLGWTEVFVGQYHNAARRFDRALAIARLSEQSYVVAMLLCGKARAYGMLGRLFEGRIVAEEATAMARGLGSRQVLAIALTQQCLIASWSGDEAQALHCGEQVAHLAGDSSEWWGASAWYAWAVALINANQLKRGAYAVDRASNRGKKPKLDQSSLLSCYELMACAEAERGRTSEAFRWATHASRISHPVLETNFGLAKLARAQALRTIAPVAAATHAQQAARAFSDVGQRVDCGRARLFAARAHVESGERVLAQEQLRHAAEIFVSCGARGLHARALHELDEIG</sequence>
<organism evidence="3 4">
    <name type="scientific">Nonomuraea marmarensis</name>
    <dbReference type="NCBI Taxonomy" id="3351344"/>
    <lineage>
        <taxon>Bacteria</taxon>
        <taxon>Bacillati</taxon>
        <taxon>Actinomycetota</taxon>
        <taxon>Actinomycetes</taxon>
        <taxon>Streptosporangiales</taxon>
        <taxon>Streptosporangiaceae</taxon>
        <taxon>Nonomuraea</taxon>
    </lineage>
</organism>
<name>A0ABW7AYK2_9ACTN</name>
<dbReference type="PANTHER" id="PTHR16305">
    <property type="entry name" value="TESTICULAR SOLUBLE ADENYLYL CYCLASE"/>
    <property type="match status" value="1"/>
</dbReference>
<evidence type="ECO:0000313" key="4">
    <source>
        <dbReference type="Proteomes" id="UP001603978"/>
    </source>
</evidence>
<dbReference type="GO" id="GO:0005524">
    <property type="term" value="F:ATP binding"/>
    <property type="evidence" value="ECO:0007669"/>
    <property type="project" value="UniProtKB-KW"/>
</dbReference>
<dbReference type="RefSeq" id="WP_393177579.1">
    <property type="nucleotide sequence ID" value="NZ_JBICRM010000070.1"/>
</dbReference>
<evidence type="ECO:0000313" key="3">
    <source>
        <dbReference type="EMBL" id="MFG1711113.1"/>
    </source>
</evidence>
<keyword evidence="4" id="KW-1185">Reference proteome</keyword>
<evidence type="ECO:0000256" key="2">
    <source>
        <dbReference type="ARBA" id="ARBA00022840"/>
    </source>
</evidence>
<evidence type="ECO:0000256" key="1">
    <source>
        <dbReference type="ARBA" id="ARBA00022741"/>
    </source>
</evidence>
<dbReference type="InterPro" id="IPR027417">
    <property type="entry name" value="P-loop_NTPase"/>
</dbReference>
<proteinExistence type="predicted"/>
<feature type="non-terminal residue" evidence="3">
    <location>
        <position position="1"/>
    </location>
</feature>
<dbReference type="SUPFAM" id="SSF52540">
    <property type="entry name" value="P-loop containing nucleoside triphosphate hydrolases"/>
    <property type="match status" value="1"/>
</dbReference>
<dbReference type="EMBL" id="JBICRM010000070">
    <property type="protein sequence ID" value="MFG1711113.1"/>
    <property type="molecule type" value="Genomic_DNA"/>
</dbReference>
<comment type="caution">
    <text evidence="3">The sequence shown here is derived from an EMBL/GenBank/DDBJ whole genome shotgun (WGS) entry which is preliminary data.</text>
</comment>
<keyword evidence="2 3" id="KW-0067">ATP-binding</keyword>
<keyword evidence="1" id="KW-0547">Nucleotide-binding</keyword>
<dbReference type="Proteomes" id="UP001603978">
    <property type="component" value="Unassembled WGS sequence"/>
</dbReference>
<dbReference type="SUPFAM" id="SSF48452">
    <property type="entry name" value="TPR-like"/>
    <property type="match status" value="1"/>
</dbReference>
<dbReference type="InterPro" id="IPR011990">
    <property type="entry name" value="TPR-like_helical_dom_sf"/>
</dbReference>
<protein>
    <submittedName>
        <fullName evidence="3">ATP-binding protein</fullName>
    </submittedName>
</protein>